<dbReference type="Gene3D" id="2.60.40.10">
    <property type="entry name" value="Immunoglobulins"/>
    <property type="match status" value="1"/>
</dbReference>
<dbReference type="Pfam" id="PF17957">
    <property type="entry name" value="Big_7"/>
    <property type="match status" value="1"/>
</dbReference>
<dbReference type="Proteomes" id="UP001059380">
    <property type="component" value="Chromosome"/>
</dbReference>
<feature type="signal peptide" evidence="2">
    <location>
        <begin position="1"/>
        <end position="20"/>
    </location>
</feature>
<dbReference type="PANTHER" id="PTHR46580">
    <property type="entry name" value="SENSOR KINASE-RELATED"/>
    <property type="match status" value="1"/>
</dbReference>
<proteinExistence type="predicted"/>
<evidence type="ECO:0000313" key="3">
    <source>
        <dbReference type="EMBL" id="UWZ86539.1"/>
    </source>
</evidence>
<dbReference type="RefSeq" id="WP_260796177.1">
    <property type="nucleotide sequence ID" value="NZ_CP093313.1"/>
</dbReference>
<dbReference type="Gene3D" id="2.40.128.340">
    <property type="match status" value="1"/>
</dbReference>
<dbReference type="Pfam" id="PF13517">
    <property type="entry name" value="FG-GAP_3"/>
    <property type="match status" value="1"/>
</dbReference>
<evidence type="ECO:0000256" key="1">
    <source>
        <dbReference type="ARBA" id="ARBA00022729"/>
    </source>
</evidence>
<gene>
    <name evidence="3" type="ORF">MOP44_11470</name>
</gene>
<dbReference type="InterPro" id="IPR028994">
    <property type="entry name" value="Integrin_alpha_N"/>
</dbReference>
<dbReference type="InterPro" id="IPR013517">
    <property type="entry name" value="FG-GAP"/>
</dbReference>
<dbReference type="KEGG" id="orp:MOP44_11470"/>
<dbReference type="PANTHER" id="PTHR46580:SF4">
    <property type="entry name" value="ATP_GTP-BINDING PROTEIN"/>
    <property type="match status" value="1"/>
</dbReference>
<dbReference type="Gene3D" id="2.130.10.130">
    <property type="entry name" value="Integrin alpha, N-terminal"/>
    <property type="match status" value="1"/>
</dbReference>
<name>A0A9J7BUJ1_9BACT</name>
<evidence type="ECO:0000256" key="2">
    <source>
        <dbReference type="SAM" id="SignalP"/>
    </source>
</evidence>
<protein>
    <submittedName>
        <fullName evidence="3">FG-GAP-like repeat-containing protein</fullName>
    </submittedName>
</protein>
<dbReference type="InterPro" id="IPR013783">
    <property type="entry name" value="Ig-like_fold"/>
</dbReference>
<sequence length="613" mass="63915">MTSSTYLLPLTVWAAAVVCAAQTSPTFSNKVSTPGARPTITLSADLNNDGFPDLIEDSAYAPIGFTIQLANGDGTFKAPVFHSVSGGNGSPAPMAVGDFNNDGKADVAAVLPGKNQVAVYLGNGDGTFQAPKYSTIALNSGQTFASAPVVAANFNGDGKVDLAVVGVAGNDQSVYVLQGDGAGGFNSPRDAINLPAYYLVQNMVTGDFDGDAKADLFFTGVFGCGTTGSCTTNVYGLFGDGNLGFEITTPYSSYNTFEISAGDLDSDGKSDLIGYDRATEQMIAFYGQADRTIASYSWTIPNVNGYFADGWTGPFQVGDFNGDGHMDIVGHFTNNVKDGTDYEFLIFLGTANRGQFTSYVQFLPASSMPVDIQGTAPVTVDENADGKPDIVAYQTPGPAATGPSDNAPLLVTAVNATASGNWGGCTYLNKAQGIRLCSPGSTSSSPVSFKASATSFGQLRKIELWVDGKKMAENFHAWEHDAWFNYTGTFPAGSHQATLYAADVDNRLQRMSYTFAVGSGGTCSAPSSYGVHVCSPANGATVSSPVSVQAAAKIAGTLARMEVWVDGVKKFTETTSPSFTTSISLAAGGHRFDVYAVNTAGTKYETTVNATVK</sequence>
<reference evidence="3" key="1">
    <citation type="submission" date="2021-04" db="EMBL/GenBank/DDBJ databases">
        <title>Phylogenetic analysis of Acidobacteriaceae.</title>
        <authorList>
            <person name="Qiu L."/>
            <person name="Zhang Q."/>
        </authorList>
    </citation>
    <scope>NUCLEOTIDE SEQUENCE</scope>
    <source>
        <strain evidence="3">DSM 25168</strain>
    </source>
</reference>
<keyword evidence="4" id="KW-1185">Reference proteome</keyword>
<dbReference type="AlphaFoldDB" id="A0A9J7BUJ1"/>
<feature type="chain" id="PRO_5039912144" evidence="2">
    <location>
        <begin position="21"/>
        <end position="613"/>
    </location>
</feature>
<keyword evidence="1 2" id="KW-0732">Signal</keyword>
<dbReference type="EMBL" id="CP093313">
    <property type="protein sequence ID" value="UWZ86539.1"/>
    <property type="molecule type" value="Genomic_DNA"/>
</dbReference>
<evidence type="ECO:0000313" key="4">
    <source>
        <dbReference type="Proteomes" id="UP001059380"/>
    </source>
</evidence>
<accession>A0A9J7BUJ1</accession>
<organism evidence="3 4">
    <name type="scientific">Occallatibacter riparius</name>
    <dbReference type="NCBI Taxonomy" id="1002689"/>
    <lineage>
        <taxon>Bacteria</taxon>
        <taxon>Pseudomonadati</taxon>
        <taxon>Acidobacteriota</taxon>
        <taxon>Terriglobia</taxon>
        <taxon>Terriglobales</taxon>
        <taxon>Acidobacteriaceae</taxon>
        <taxon>Occallatibacter</taxon>
    </lineage>
</organism>
<dbReference type="SUPFAM" id="SSF69318">
    <property type="entry name" value="Integrin alpha N-terminal domain"/>
    <property type="match status" value="1"/>
</dbReference>